<evidence type="ECO:0000256" key="1">
    <source>
        <dbReference type="SAM" id="SignalP"/>
    </source>
</evidence>
<dbReference type="OrthoDB" id="6195379at2"/>
<keyword evidence="3" id="KW-1185">Reference proteome</keyword>
<keyword evidence="1" id="KW-0732">Signal</keyword>
<accession>A0A1G8UV74</accession>
<reference evidence="3" key="1">
    <citation type="submission" date="2016-10" db="EMBL/GenBank/DDBJ databases">
        <authorList>
            <person name="Varghese N."/>
            <person name="Submissions S."/>
        </authorList>
    </citation>
    <scope>NUCLEOTIDE SEQUENCE [LARGE SCALE GENOMIC DNA]</scope>
    <source>
        <strain evidence="3">CGMCC 1.10658</strain>
    </source>
</reference>
<dbReference type="AlphaFoldDB" id="A0A1G8UV74"/>
<feature type="signal peptide" evidence="1">
    <location>
        <begin position="1"/>
        <end position="19"/>
    </location>
</feature>
<evidence type="ECO:0000313" key="3">
    <source>
        <dbReference type="Proteomes" id="UP000199305"/>
    </source>
</evidence>
<feature type="chain" id="PRO_5011781603" description="Phytase-like domain-containing protein" evidence="1">
    <location>
        <begin position="20"/>
        <end position="320"/>
    </location>
</feature>
<dbReference type="Proteomes" id="UP000199305">
    <property type="component" value="Unassembled WGS sequence"/>
</dbReference>
<organism evidence="2 3">
    <name type="scientific">Microbulbifer yueqingensis</name>
    <dbReference type="NCBI Taxonomy" id="658219"/>
    <lineage>
        <taxon>Bacteria</taxon>
        <taxon>Pseudomonadati</taxon>
        <taxon>Pseudomonadota</taxon>
        <taxon>Gammaproteobacteria</taxon>
        <taxon>Cellvibrionales</taxon>
        <taxon>Microbulbiferaceae</taxon>
        <taxon>Microbulbifer</taxon>
    </lineage>
</organism>
<gene>
    <name evidence="2" type="ORF">SAMN05216212_0258</name>
</gene>
<proteinExistence type="predicted"/>
<dbReference type="RefSeq" id="WP_091506808.1">
    <property type="nucleotide sequence ID" value="NZ_FNFH01000001.1"/>
</dbReference>
<sequence length="320" mass="34888">MLKPILLLLGLLLAARAPAQPVLPAELLGSWWLDGSAGLDMSGLAFCEQRLLAVSDKDSGTIYAVDFAGSQPGQGASPRARLQPYQRFGGLDVPRGELGAALLGLVQPGLAADFEGISCSGGAIYLLSERYHRLVRLLPDGSGHWLPQGWAEPARARGYMQRFNGAGEGLVRKDGQTWIALERQARGLVRLGENKMEFYDIPPVPGLDFHGRPEDITGLDIHAGALYTLERNAFAVCRRSLGDLEAEWCIEYRAVEEAPEHVYRKTRYGKAEGLAVNDEGIFIVLDNNNVGRASDPDDRRALLMQLGHPQGTLLQEVPQP</sequence>
<name>A0A1G8UV74_9GAMM</name>
<protein>
    <recommendedName>
        <fullName evidence="4">Phytase-like domain-containing protein</fullName>
    </recommendedName>
</protein>
<dbReference type="EMBL" id="FNFH01000001">
    <property type="protein sequence ID" value="SDJ56830.1"/>
    <property type="molecule type" value="Genomic_DNA"/>
</dbReference>
<dbReference type="STRING" id="658219.SAMN05216212_0258"/>
<evidence type="ECO:0008006" key="4">
    <source>
        <dbReference type="Google" id="ProtNLM"/>
    </source>
</evidence>
<evidence type="ECO:0000313" key="2">
    <source>
        <dbReference type="EMBL" id="SDJ56830.1"/>
    </source>
</evidence>